<keyword evidence="2" id="KW-1133">Transmembrane helix</keyword>
<keyword evidence="2" id="KW-0472">Membrane</keyword>
<evidence type="ECO:0000256" key="1">
    <source>
        <dbReference type="SAM" id="MobiDB-lite"/>
    </source>
</evidence>
<feature type="region of interest" description="Disordered" evidence="1">
    <location>
        <begin position="81"/>
        <end position="117"/>
    </location>
</feature>
<keyword evidence="2" id="KW-0812">Transmembrane</keyword>
<feature type="compositionally biased region" description="Basic and acidic residues" evidence="1">
    <location>
        <begin position="249"/>
        <end position="258"/>
    </location>
</feature>
<dbReference type="AlphaFoldDB" id="E0NQV9"/>
<dbReference type="Proteomes" id="UP000004394">
    <property type="component" value="Unassembled WGS sequence"/>
</dbReference>
<sequence>MMETILFSFILVLIIIWMMLGILYFYMRYVSPYDFIIKKNGKSDEDSKKKGATKKKDGQKGKGTIEQAEFVLIGKSRSTSPIIPQIPSVSSSENSEQNNNNFAPQNSEKEKEMKEDNEMDVDFEMERVDEDEIVREELNLSIESTSGEAEISEQSVLARDLVRLQKWAKNSEEADEEEVKETVLRLQDSDLLDKYKENIAKMLGEQASLLEKIRKAEEKEEQSAQPAMPSSQNPTPPVSGISDTAVGDADDRPLSYYL</sequence>
<comment type="caution">
    <text evidence="3">The sequence shown here is derived from an EMBL/GenBank/DDBJ whole genome shotgun (WGS) entry which is preliminary data.</text>
</comment>
<dbReference type="STRING" id="862515.HMPREF0658_0560"/>
<evidence type="ECO:0000256" key="2">
    <source>
        <dbReference type="SAM" id="Phobius"/>
    </source>
</evidence>
<dbReference type="BioCyc" id="PMAR862515-HMP:GMOO-572-MONOMER"/>
<feature type="region of interest" description="Disordered" evidence="1">
    <location>
        <begin position="42"/>
        <end position="63"/>
    </location>
</feature>
<feature type="compositionally biased region" description="Basic and acidic residues" evidence="1">
    <location>
        <begin position="42"/>
        <end position="60"/>
    </location>
</feature>
<feature type="region of interest" description="Disordered" evidence="1">
    <location>
        <begin position="215"/>
        <end position="258"/>
    </location>
</feature>
<protein>
    <submittedName>
        <fullName evidence="3">Uncharacterized protein</fullName>
    </submittedName>
</protein>
<dbReference type="EMBL" id="AEEI01000021">
    <property type="protein sequence ID" value="EFM02479.1"/>
    <property type="molecule type" value="Genomic_DNA"/>
</dbReference>
<gene>
    <name evidence="3" type="ORF">HMPREF0658_0560</name>
</gene>
<keyword evidence="4" id="KW-1185">Reference proteome</keyword>
<feature type="compositionally biased region" description="Polar residues" evidence="1">
    <location>
        <begin position="223"/>
        <end position="233"/>
    </location>
</feature>
<reference evidence="3" key="1">
    <citation type="submission" date="2010-07" db="EMBL/GenBank/DDBJ databases">
        <authorList>
            <person name="Muzny D."/>
            <person name="Qin X."/>
            <person name="Deng J."/>
            <person name="Jiang H."/>
            <person name="Liu Y."/>
            <person name="Qu J."/>
            <person name="Song X.-Z."/>
            <person name="Zhang L."/>
            <person name="Thornton R."/>
            <person name="Coyle M."/>
            <person name="Francisco L."/>
            <person name="Jackson L."/>
            <person name="Javaid M."/>
            <person name="Korchina V."/>
            <person name="Kovar C."/>
            <person name="Mata R."/>
            <person name="Mathew T."/>
            <person name="Ngo R."/>
            <person name="Nguyen L."/>
            <person name="Nguyen N."/>
            <person name="Okwuonu G."/>
            <person name="Ongeri F."/>
            <person name="Pham C."/>
            <person name="Simmons D."/>
            <person name="Wilczek-Boney K."/>
            <person name="Hale W."/>
            <person name="Jakkamsetti A."/>
            <person name="Pham P."/>
            <person name="Ruth R."/>
            <person name="San Lucas F."/>
            <person name="Warren J."/>
            <person name="Zhang J."/>
            <person name="Zhao Z."/>
            <person name="Zhou C."/>
            <person name="Zhu D."/>
            <person name="Lee S."/>
            <person name="Bess C."/>
            <person name="Blankenburg K."/>
            <person name="Forbes L."/>
            <person name="Fu Q."/>
            <person name="Gubbala S."/>
            <person name="Hirani K."/>
            <person name="Jayaseelan J.C."/>
            <person name="Lara F."/>
            <person name="Munidasa M."/>
            <person name="Palculict T."/>
            <person name="Patil S."/>
            <person name="Pu L.-L."/>
            <person name="Saada N."/>
            <person name="Tang L."/>
            <person name="Weissenberger G."/>
            <person name="Zhu Y."/>
            <person name="Hemphill L."/>
            <person name="Shang Y."/>
            <person name="Youmans B."/>
            <person name="Ayvaz T."/>
            <person name="Ross M."/>
            <person name="Santibanez J."/>
            <person name="Aqrawi P."/>
            <person name="Gross S."/>
            <person name="Joshi V."/>
            <person name="Fowler G."/>
            <person name="Nazareth L."/>
            <person name="Reid J."/>
            <person name="Worley K."/>
            <person name="Petrosino J."/>
            <person name="Highlander S."/>
            <person name="Gibbs R."/>
        </authorList>
    </citation>
    <scope>NUCLEOTIDE SEQUENCE [LARGE SCALE GENOMIC DNA]</scope>
    <source>
        <strain evidence="3">DSM 16973</strain>
    </source>
</reference>
<evidence type="ECO:0000313" key="4">
    <source>
        <dbReference type="Proteomes" id="UP000004394"/>
    </source>
</evidence>
<organism evidence="3 4">
    <name type="scientific">Hoylesella marshii DSM 16973 = JCM 13450</name>
    <dbReference type="NCBI Taxonomy" id="862515"/>
    <lineage>
        <taxon>Bacteria</taxon>
        <taxon>Pseudomonadati</taxon>
        <taxon>Bacteroidota</taxon>
        <taxon>Bacteroidia</taxon>
        <taxon>Bacteroidales</taxon>
        <taxon>Prevotellaceae</taxon>
        <taxon>Hoylesella</taxon>
    </lineage>
</organism>
<dbReference type="RefSeq" id="WP_006948358.1">
    <property type="nucleotide sequence ID" value="NZ_BAJI01000001.1"/>
</dbReference>
<feature type="transmembrane region" description="Helical" evidence="2">
    <location>
        <begin position="6"/>
        <end position="26"/>
    </location>
</feature>
<dbReference type="HOGENOM" id="CLU_094561_0_0_10"/>
<dbReference type="OrthoDB" id="1081689at2"/>
<feature type="compositionally biased region" description="Basic and acidic residues" evidence="1">
    <location>
        <begin position="107"/>
        <end position="116"/>
    </location>
</feature>
<feature type="compositionally biased region" description="Low complexity" evidence="1">
    <location>
        <begin position="81"/>
        <end position="106"/>
    </location>
</feature>
<name>E0NQV9_9BACT</name>
<proteinExistence type="predicted"/>
<evidence type="ECO:0000313" key="3">
    <source>
        <dbReference type="EMBL" id="EFM02479.1"/>
    </source>
</evidence>
<accession>E0NQV9</accession>